<dbReference type="InterPro" id="IPR051257">
    <property type="entry name" value="Diverse_CBS-Domain"/>
</dbReference>
<feature type="domain" description="CBS" evidence="3">
    <location>
        <begin position="95"/>
        <end position="151"/>
    </location>
</feature>
<keyword evidence="1 2" id="KW-0129">CBS domain</keyword>
<dbReference type="PANTHER" id="PTHR43080">
    <property type="entry name" value="CBS DOMAIN-CONTAINING PROTEIN CBSX3, MITOCHONDRIAL"/>
    <property type="match status" value="1"/>
</dbReference>
<dbReference type="RefSeq" id="WP_305022028.1">
    <property type="nucleotide sequence ID" value="NZ_JAUQTB010000001.1"/>
</dbReference>
<dbReference type="Pfam" id="PF00571">
    <property type="entry name" value="CBS"/>
    <property type="match status" value="2"/>
</dbReference>
<gene>
    <name evidence="4" type="ORF">Q5741_00210</name>
</gene>
<dbReference type="EMBL" id="JAUQTB010000001">
    <property type="protein sequence ID" value="MDO7904829.1"/>
    <property type="molecule type" value="Genomic_DNA"/>
</dbReference>
<evidence type="ECO:0000256" key="2">
    <source>
        <dbReference type="PROSITE-ProRule" id="PRU00703"/>
    </source>
</evidence>
<evidence type="ECO:0000313" key="5">
    <source>
        <dbReference type="Proteomes" id="UP001240171"/>
    </source>
</evidence>
<accession>A0ABT9C6E2</accession>
<sequence>MKAHEMMITQVYKVKESDTVQNVIEKFLKYRISGLPVVNERNEITGYISDGDIMRYIGRHEDRVIDSLYYLYVIQGDHDNFEGRLQKLLKMNVMMIAQKKVIKIDWDEEIDKIAATLGKKHIKKLPVERNGVLVGIVSRGDVIRYAFKSIL</sequence>
<feature type="domain" description="CBS" evidence="3">
    <location>
        <begin position="7"/>
        <end position="63"/>
    </location>
</feature>
<comment type="caution">
    <text evidence="4">The sequence shown here is derived from an EMBL/GenBank/DDBJ whole genome shotgun (WGS) entry which is preliminary data.</text>
</comment>
<evidence type="ECO:0000256" key="1">
    <source>
        <dbReference type="ARBA" id="ARBA00023122"/>
    </source>
</evidence>
<dbReference type="InterPro" id="IPR046342">
    <property type="entry name" value="CBS_dom_sf"/>
</dbReference>
<keyword evidence="5" id="KW-1185">Reference proteome</keyword>
<dbReference type="PANTHER" id="PTHR43080:SF2">
    <property type="entry name" value="CBS DOMAIN-CONTAINING PROTEIN"/>
    <property type="match status" value="1"/>
</dbReference>
<dbReference type="SMART" id="SM00116">
    <property type="entry name" value="CBS"/>
    <property type="match status" value="2"/>
</dbReference>
<reference evidence="4 5" key="1">
    <citation type="submission" date="2023-07" db="EMBL/GenBank/DDBJ databases">
        <title>Paenibacillus sp. JX-17 nov. isolated from soil.</title>
        <authorList>
            <person name="Wan Y."/>
            <person name="Liu B."/>
        </authorList>
    </citation>
    <scope>NUCLEOTIDE SEQUENCE [LARGE SCALE GENOMIC DNA]</scope>
    <source>
        <strain evidence="4 5">JX-17</strain>
    </source>
</reference>
<organism evidence="4 5">
    <name type="scientific">Paenibacillus lacisoli</name>
    <dbReference type="NCBI Taxonomy" id="3064525"/>
    <lineage>
        <taxon>Bacteria</taxon>
        <taxon>Bacillati</taxon>
        <taxon>Bacillota</taxon>
        <taxon>Bacilli</taxon>
        <taxon>Bacillales</taxon>
        <taxon>Paenibacillaceae</taxon>
        <taxon>Paenibacillus</taxon>
    </lineage>
</organism>
<evidence type="ECO:0000313" key="4">
    <source>
        <dbReference type="EMBL" id="MDO7904829.1"/>
    </source>
</evidence>
<dbReference type="Gene3D" id="3.10.580.10">
    <property type="entry name" value="CBS-domain"/>
    <property type="match status" value="1"/>
</dbReference>
<protein>
    <submittedName>
        <fullName evidence="4">CBS domain-containing protein</fullName>
    </submittedName>
</protein>
<dbReference type="SUPFAM" id="SSF54631">
    <property type="entry name" value="CBS-domain pair"/>
    <property type="match status" value="1"/>
</dbReference>
<dbReference type="InterPro" id="IPR000644">
    <property type="entry name" value="CBS_dom"/>
</dbReference>
<evidence type="ECO:0000259" key="3">
    <source>
        <dbReference type="PROSITE" id="PS51371"/>
    </source>
</evidence>
<dbReference type="Proteomes" id="UP001240171">
    <property type="component" value="Unassembled WGS sequence"/>
</dbReference>
<proteinExistence type="predicted"/>
<dbReference type="PROSITE" id="PS51371">
    <property type="entry name" value="CBS"/>
    <property type="match status" value="2"/>
</dbReference>
<name>A0ABT9C6E2_9BACL</name>